<dbReference type="InterPro" id="IPR011013">
    <property type="entry name" value="Gal_mutarotase_sf_dom"/>
</dbReference>
<dbReference type="Gene3D" id="2.70.98.10">
    <property type="match status" value="1"/>
</dbReference>
<evidence type="ECO:0000259" key="6">
    <source>
        <dbReference type="Pfam" id="PF02884"/>
    </source>
</evidence>
<dbReference type="InterPro" id="IPR014718">
    <property type="entry name" value="GH-type_carb-bd"/>
</dbReference>
<evidence type="ECO:0000256" key="3">
    <source>
        <dbReference type="ARBA" id="ARBA00023239"/>
    </source>
</evidence>
<proteinExistence type="inferred from homology"/>
<dbReference type="Pfam" id="PF08124">
    <property type="entry name" value="Lyase_8_N"/>
    <property type="match status" value="1"/>
</dbReference>
<evidence type="ECO:0000259" key="7">
    <source>
        <dbReference type="Pfam" id="PF08124"/>
    </source>
</evidence>
<keyword evidence="9" id="KW-1185">Reference proteome</keyword>
<dbReference type="SUPFAM" id="SSF74650">
    <property type="entry name" value="Galactose mutarotase-like"/>
    <property type="match status" value="1"/>
</dbReference>
<dbReference type="PANTHER" id="PTHR38481">
    <property type="entry name" value="HYALURONATE LYASE"/>
    <property type="match status" value="1"/>
</dbReference>
<dbReference type="Pfam" id="PF02278">
    <property type="entry name" value="Lyase_8"/>
    <property type="match status" value="1"/>
</dbReference>
<dbReference type="InterPro" id="IPR004103">
    <property type="entry name" value="Lyase_8_C"/>
</dbReference>
<protein>
    <recommendedName>
        <fullName evidence="10">Polysaccharide lyase family 8 protein</fullName>
    </recommendedName>
</protein>
<dbReference type="Pfam" id="PF02884">
    <property type="entry name" value="Lyase_8_C"/>
    <property type="match status" value="1"/>
</dbReference>
<dbReference type="GO" id="GO:0005576">
    <property type="term" value="C:extracellular region"/>
    <property type="evidence" value="ECO:0007669"/>
    <property type="project" value="InterPro"/>
</dbReference>
<dbReference type="OrthoDB" id="5980780at2759"/>
<dbReference type="GO" id="GO:0030246">
    <property type="term" value="F:carbohydrate binding"/>
    <property type="evidence" value="ECO:0007669"/>
    <property type="project" value="InterPro"/>
</dbReference>
<dbReference type="SUPFAM" id="SSF48230">
    <property type="entry name" value="Chondroitin AC/alginate lyase"/>
    <property type="match status" value="1"/>
</dbReference>
<dbReference type="Gene3D" id="2.60.220.10">
    <property type="entry name" value="Polysaccharide lyase family 8-like, C-terminal"/>
    <property type="match status" value="1"/>
</dbReference>
<keyword evidence="2 4" id="KW-0732">Signal</keyword>
<reference evidence="8 9" key="1">
    <citation type="journal article" date="2020" name="ISME J.">
        <title>Uncovering the hidden diversity of litter-decomposition mechanisms in mushroom-forming fungi.</title>
        <authorList>
            <person name="Floudas D."/>
            <person name="Bentzer J."/>
            <person name="Ahren D."/>
            <person name="Johansson T."/>
            <person name="Persson P."/>
            <person name="Tunlid A."/>
        </authorList>
    </citation>
    <scope>NUCLEOTIDE SEQUENCE [LARGE SCALE GENOMIC DNA]</scope>
    <source>
        <strain evidence="8 9">CBS 406.79</strain>
    </source>
</reference>
<evidence type="ECO:0000259" key="5">
    <source>
        <dbReference type="Pfam" id="PF02278"/>
    </source>
</evidence>
<dbReference type="InterPro" id="IPR008929">
    <property type="entry name" value="Chondroitin_lyas"/>
</dbReference>
<sequence length="806" mass="86901">MRLFQALFYAEQLWIALASIRVDNPANSSEIEVVQQRRVGIIINGLALTNETASEVEEWCTTLNSNGTWDDVDYTTGCAAQRANWPAESHWSRLETMAGIWYTSQNDGTTVPQPCSGALQSKISTGMDWWFSHDFSNPACLDSGGTPACPCDPTDDTMWNTNWFSNIIGVPALVGPTCLLMNGSLTVLQLGNCTRMTARGFGAFDLPSINGLAPNGIIAGANTLDIAKVGIDSGLLSPNASMVADAYDRIHGELQIRNGVKADGVRPDGSFGQHEGLLYNGNYGQVYSSDALDLELIAAGTGFAGNETAIDTLETIFSGDAWMIFQNTLTGTLHWDFSVLGRFISFPIADKQATSGIKLNLSEIAELGDVRSSQEMMQFASSLAGANGTSANAGALEGNKMFFANDYMVHRGNNYVSTLKMYSTRTNNTECTNSQNASYLSLSSAPFGFHLSDGVVYNYLRGNEYEDIAASWDWSLIPGITVDYNATQLTCALTSFTGVESFVGGVSNGTVGIGVMRYTNPLTRQLTWQKAWFMLPNGVQHVMVSAIRSESGHPVYSVLDQKKRSGDIIIITGSNENNLSFGTGEAGMRTIATAANITLWHDSIGYKIGSNAGIQLSVQSSTRVGNWSLIGISTQPPPKVNLFSAWLEHSSIVDSRYTPVEYTAFLGFNHSAFAAKAVDIDRYLITIRNDDEVSALLDSEHGVIMSVFWSAKGGSLSFSFGDSNSNSEWTLSVNGNVALVWNFIENILTVSNPSQTLHSVDVGIHPPSQSCIHTEGDRNPVNIVLPSEGNAGSSTTVALDPCSIKK</sequence>
<feature type="chain" id="PRO_5034334216" description="Polysaccharide lyase family 8 protein" evidence="4">
    <location>
        <begin position="19"/>
        <end position="806"/>
    </location>
</feature>
<dbReference type="InterPro" id="IPR012970">
    <property type="entry name" value="Lyase_8_alpha_N"/>
</dbReference>
<dbReference type="GO" id="GO:0016837">
    <property type="term" value="F:carbon-oxygen lyase activity, acting on polysaccharides"/>
    <property type="evidence" value="ECO:0007669"/>
    <property type="project" value="UniProtKB-ARBA"/>
</dbReference>
<name>A0A8H5M8F4_9AGAR</name>
<feature type="domain" description="Polysaccharide lyase 8 N-terminal alpha-helical" evidence="7">
    <location>
        <begin position="157"/>
        <end position="354"/>
    </location>
</feature>
<dbReference type="Gene3D" id="1.50.10.100">
    <property type="entry name" value="Chondroitin AC/alginate lyase"/>
    <property type="match status" value="1"/>
</dbReference>
<dbReference type="EMBL" id="JAACJN010000042">
    <property type="protein sequence ID" value="KAF5384577.1"/>
    <property type="molecule type" value="Genomic_DNA"/>
</dbReference>
<feature type="signal peptide" evidence="4">
    <location>
        <begin position="1"/>
        <end position="18"/>
    </location>
</feature>
<evidence type="ECO:0008006" key="10">
    <source>
        <dbReference type="Google" id="ProtNLM"/>
    </source>
</evidence>
<feature type="domain" description="Polysaccharide lyase family 8 C-terminal" evidence="6">
    <location>
        <begin position="687"/>
        <end position="760"/>
    </location>
</feature>
<dbReference type="GO" id="GO:0005975">
    <property type="term" value="P:carbohydrate metabolic process"/>
    <property type="evidence" value="ECO:0007669"/>
    <property type="project" value="InterPro"/>
</dbReference>
<dbReference type="InterPro" id="IPR011071">
    <property type="entry name" value="Lyase_8-like_C"/>
</dbReference>
<dbReference type="InterPro" id="IPR038970">
    <property type="entry name" value="Lyase_8"/>
</dbReference>
<evidence type="ECO:0000313" key="9">
    <source>
        <dbReference type="Proteomes" id="UP000518752"/>
    </source>
</evidence>
<accession>A0A8H5M8F4</accession>
<keyword evidence="3" id="KW-0456">Lyase</keyword>
<comment type="similarity">
    <text evidence="1">Belongs to the polysaccharide lyase 8 family.</text>
</comment>
<evidence type="ECO:0000256" key="4">
    <source>
        <dbReference type="SAM" id="SignalP"/>
    </source>
</evidence>
<evidence type="ECO:0000256" key="1">
    <source>
        <dbReference type="ARBA" id="ARBA00006699"/>
    </source>
</evidence>
<comment type="caution">
    <text evidence="8">The sequence shown here is derived from an EMBL/GenBank/DDBJ whole genome shotgun (WGS) entry which is preliminary data.</text>
</comment>
<evidence type="ECO:0000313" key="8">
    <source>
        <dbReference type="EMBL" id="KAF5384577.1"/>
    </source>
</evidence>
<feature type="domain" description="Polysaccharide lyase family 8 central" evidence="5">
    <location>
        <begin position="399"/>
        <end position="652"/>
    </location>
</feature>
<dbReference type="SUPFAM" id="SSF49863">
    <property type="entry name" value="Hyaluronate lyase-like, C-terminal domain"/>
    <property type="match status" value="1"/>
</dbReference>
<dbReference type="Proteomes" id="UP000518752">
    <property type="component" value="Unassembled WGS sequence"/>
</dbReference>
<dbReference type="PANTHER" id="PTHR38481:SF1">
    <property type="entry name" value="HYALURONATE LYASE"/>
    <property type="match status" value="1"/>
</dbReference>
<organism evidence="8 9">
    <name type="scientific">Collybiopsis confluens</name>
    <dbReference type="NCBI Taxonomy" id="2823264"/>
    <lineage>
        <taxon>Eukaryota</taxon>
        <taxon>Fungi</taxon>
        <taxon>Dikarya</taxon>
        <taxon>Basidiomycota</taxon>
        <taxon>Agaricomycotina</taxon>
        <taxon>Agaricomycetes</taxon>
        <taxon>Agaricomycetidae</taxon>
        <taxon>Agaricales</taxon>
        <taxon>Marasmiineae</taxon>
        <taxon>Omphalotaceae</taxon>
        <taxon>Collybiopsis</taxon>
    </lineage>
</organism>
<evidence type="ECO:0000256" key="2">
    <source>
        <dbReference type="ARBA" id="ARBA00022729"/>
    </source>
</evidence>
<gene>
    <name evidence="8" type="ORF">D9757_007500</name>
</gene>
<dbReference type="InterPro" id="IPR003159">
    <property type="entry name" value="Lyase_8_central_dom"/>
</dbReference>
<dbReference type="AlphaFoldDB" id="A0A8H5M8F4"/>